<evidence type="ECO:0000313" key="2">
    <source>
        <dbReference type="Proteomes" id="UP000824219"/>
    </source>
</evidence>
<dbReference type="SUPFAM" id="SSF56973">
    <property type="entry name" value="Aerolisin/ETX pore-forming domain"/>
    <property type="match status" value="1"/>
</dbReference>
<gene>
    <name evidence="1" type="ORF">KOW79_018143</name>
</gene>
<reference evidence="1 2" key="1">
    <citation type="submission" date="2021-06" db="EMBL/GenBank/DDBJ databases">
        <title>Chromosome-level genome assembly of the red-tail catfish (Hemibagrus wyckioides).</title>
        <authorList>
            <person name="Shao F."/>
        </authorList>
    </citation>
    <scope>NUCLEOTIDE SEQUENCE [LARGE SCALE GENOMIC DNA]</scope>
    <source>
        <strain evidence="1">EC202008001</strain>
        <tissue evidence="1">Blood</tissue>
    </source>
</reference>
<accession>A0A9D3NBR7</accession>
<dbReference type="Proteomes" id="UP000824219">
    <property type="component" value="Linkage Group LG22"/>
</dbReference>
<proteinExistence type="predicted"/>
<name>A0A9D3NBR7_9TELE</name>
<organism evidence="1 2">
    <name type="scientific">Hemibagrus wyckioides</name>
    <dbReference type="NCBI Taxonomy" id="337641"/>
    <lineage>
        <taxon>Eukaryota</taxon>
        <taxon>Metazoa</taxon>
        <taxon>Chordata</taxon>
        <taxon>Craniata</taxon>
        <taxon>Vertebrata</taxon>
        <taxon>Euteleostomi</taxon>
        <taxon>Actinopterygii</taxon>
        <taxon>Neopterygii</taxon>
        <taxon>Teleostei</taxon>
        <taxon>Ostariophysi</taxon>
        <taxon>Siluriformes</taxon>
        <taxon>Bagridae</taxon>
        <taxon>Hemibagrus</taxon>
    </lineage>
</organism>
<keyword evidence="2" id="KW-1185">Reference proteome</keyword>
<dbReference type="AlphaFoldDB" id="A0A9D3NBR7"/>
<dbReference type="PANTHER" id="PTHR31649">
    <property type="entry name" value="AGAP009604-PA"/>
    <property type="match status" value="1"/>
</dbReference>
<dbReference type="OrthoDB" id="1925699at2759"/>
<dbReference type="PANTHER" id="PTHR31649:SF1">
    <property type="entry name" value="FARNESOIC ACID O-METHYL TRANSFERASE DOMAIN-CONTAINING PROTEIN"/>
    <property type="match status" value="1"/>
</dbReference>
<dbReference type="CDD" id="cd20220">
    <property type="entry name" value="PFM_natterin-3-like"/>
    <property type="match status" value="1"/>
</dbReference>
<comment type="caution">
    <text evidence="1">The sequence shown here is derived from an EMBL/GenBank/DDBJ whole genome shotgun (WGS) entry which is preliminary data.</text>
</comment>
<evidence type="ECO:0008006" key="3">
    <source>
        <dbReference type="Google" id="ProtNLM"/>
    </source>
</evidence>
<dbReference type="EMBL" id="JAHKSW010000022">
    <property type="protein sequence ID" value="KAG7318388.1"/>
    <property type="molecule type" value="Genomic_DNA"/>
</dbReference>
<protein>
    <recommendedName>
        <fullName evidence="3">Natterin-3-like</fullName>
    </recommendedName>
</protein>
<evidence type="ECO:0000313" key="1">
    <source>
        <dbReference type="EMBL" id="KAG7318388.1"/>
    </source>
</evidence>
<sequence>MYQALEKESEKMRAALPLVLAVLQFCSTPLHSIPTPNLTAENKIHLNPDLGDVEPPLDGWTTVINSETPQELLSMEEGSSAFMFQENVNLKWVSWEGSLPNGAVGIYNGYAGRTDYVCKFNCEAGFYTPSKGPYCKYPYADAEYTATKFEVLVNEDHFEFLEWKEGSYGSVPKYSVNTCPGIDIFVGKNKYGLGKVVTKHEAFFLPWEGKEYWYKSYDALAINRDTYSQQISHVVYAVDEVKLFHHPPETIQMARATNYECSSIEQTVLLQKTSTVEKFWDIGRETRNGSTSTMNGKIPIINPDNVDFTKEQTVSFSQGTRMIETISHSMSVQVLVPPNHSCQVRMEARRMTADIPFTARLSRTYTNGNTHWTTVTGTYDGVKIGEINAVVERCTPMPDAPPCFNESD</sequence>
<dbReference type="Gene3D" id="2.170.15.10">
    <property type="entry name" value="Proaerolysin, chain A, domain 3"/>
    <property type="match status" value="1"/>
</dbReference>